<feature type="region of interest" description="Disordered" evidence="1">
    <location>
        <begin position="56"/>
        <end position="80"/>
    </location>
</feature>
<dbReference type="Proteomes" id="UP000274822">
    <property type="component" value="Unassembled WGS sequence"/>
</dbReference>
<evidence type="ECO:0000313" key="4">
    <source>
        <dbReference type="Proteomes" id="UP000274822"/>
    </source>
</evidence>
<proteinExistence type="predicted"/>
<feature type="transmembrane region" description="Helical" evidence="2">
    <location>
        <begin position="27"/>
        <end position="43"/>
    </location>
</feature>
<organism evidence="3 4">
    <name type="scientific">Jimgerdemannia flammicorona</name>
    <dbReference type="NCBI Taxonomy" id="994334"/>
    <lineage>
        <taxon>Eukaryota</taxon>
        <taxon>Fungi</taxon>
        <taxon>Fungi incertae sedis</taxon>
        <taxon>Mucoromycota</taxon>
        <taxon>Mucoromycotina</taxon>
        <taxon>Endogonomycetes</taxon>
        <taxon>Endogonales</taxon>
        <taxon>Endogonaceae</taxon>
        <taxon>Jimgerdemannia</taxon>
    </lineage>
</organism>
<feature type="non-terminal residue" evidence="3">
    <location>
        <position position="1"/>
    </location>
</feature>
<sequence>VSSKSGQQESEHVIALFRPIKDFAPNIFFRVFFSPFYVTWWWTNDTQATKKRFERPSLNPLHSPKTGAGSTEFGTGGTRDWHIIRERKKVDAGTDTDDDLNVV</sequence>
<keyword evidence="2" id="KW-0812">Transmembrane</keyword>
<name>A0A433QG95_9FUNG</name>
<evidence type="ECO:0000256" key="1">
    <source>
        <dbReference type="SAM" id="MobiDB-lite"/>
    </source>
</evidence>
<evidence type="ECO:0000313" key="3">
    <source>
        <dbReference type="EMBL" id="RUS28764.1"/>
    </source>
</evidence>
<protein>
    <submittedName>
        <fullName evidence="3">Uncharacterized protein</fullName>
    </submittedName>
</protein>
<gene>
    <name evidence="3" type="ORF">BC938DRAFT_481472</name>
</gene>
<keyword evidence="2" id="KW-1133">Transmembrane helix</keyword>
<comment type="caution">
    <text evidence="3">The sequence shown here is derived from an EMBL/GenBank/DDBJ whole genome shotgun (WGS) entry which is preliminary data.</text>
</comment>
<reference evidence="3 4" key="1">
    <citation type="journal article" date="2018" name="New Phytol.">
        <title>Phylogenomics of Endogonaceae and evolution of mycorrhizas within Mucoromycota.</title>
        <authorList>
            <person name="Chang Y."/>
            <person name="Desiro A."/>
            <person name="Na H."/>
            <person name="Sandor L."/>
            <person name="Lipzen A."/>
            <person name="Clum A."/>
            <person name="Barry K."/>
            <person name="Grigoriev I.V."/>
            <person name="Martin F.M."/>
            <person name="Stajich J.E."/>
            <person name="Smith M.E."/>
            <person name="Bonito G."/>
            <person name="Spatafora J.W."/>
        </authorList>
    </citation>
    <scope>NUCLEOTIDE SEQUENCE [LARGE SCALE GENOMIC DNA]</scope>
    <source>
        <strain evidence="3 4">AD002</strain>
    </source>
</reference>
<feature type="non-terminal residue" evidence="3">
    <location>
        <position position="103"/>
    </location>
</feature>
<keyword evidence="4" id="KW-1185">Reference proteome</keyword>
<keyword evidence="2" id="KW-0472">Membrane</keyword>
<dbReference type="EMBL" id="RBNJ01006175">
    <property type="protein sequence ID" value="RUS28764.1"/>
    <property type="molecule type" value="Genomic_DNA"/>
</dbReference>
<dbReference type="AlphaFoldDB" id="A0A433QG95"/>
<accession>A0A433QG95</accession>
<evidence type="ECO:0000256" key="2">
    <source>
        <dbReference type="SAM" id="Phobius"/>
    </source>
</evidence>